<dbReference type="GO" id="GO:0004563">
    <property type="term" value="F:beta-N-acetylhexosaminidase activity"/>
    <property type="evidence" value="ECO:0007669"/>
    <property type="project" value="UniProtKB-EC"/>
</dbReference>
<evidence type="ECO:0000256" key="8">
    <source>
        <dbReference type="ARBA" id="ARBA00023306"/>
    </source>
</evidence>
<keyword evidence="8 10" id="KW-0131">Cell cycle</keyword>
<dbReference type="PROSITE" id="PS00775">
    <property type="entry name" value="GLYCOSYL_HYDROL_F3"/>
    <property type="match status" value="1"/>
</dbReference>
<evidence type="ECO:0000256" key="2">
    <source>
        <dbReference type="ARBA" id="ARBA00022490"/>
    </source>
</evidence>
<dbReference type="Gene3D" id="3.20.20.300">
    <property type="entry name" value="Glycoside hydrolase, family 3, N-terminal domain"/>
    <property type="match status" value="1"/>
</dbReference>
<dbReference type="EMBL" id="JAYXHS010000005">
    <property type="protein sequence ID" value="MEC5388246.1"/>
    <property type="molecule type" value="Genomic_DNA"/>
</dbReference>
<comment type="catalytic activity">
    <reaction evidence="1 10">
        <text>Hydrolysis of terminal non-reducing N-acetyl-D-hexosamine residues in N-acetyl-beta-D-hexosaminides.</text>
        <dbReference type="EC" id="3.2.1.52"/>
    </reaction>
</comment>
<dbReference type="RefSeq" id="WP_327601219.1">
    <property type="nucleotide sequence ID" value="NZ_JAYXHS010000005.1"/>
</dbReference>
<keyword evidence="7 10" id="KW-0326">Glycosidase</keyword>
<comment type="function">
    <text evidence="10">Plays a role in peptidoglycan recycling by cleaving the terminal beta-1,4-linked N-acetylglucosamine (GlcNAc) from peptide-linked peptidoglycan fragments, giving rise to free GlcNAc, anhydro-N-acetylmuramic acid and anhydro-N-acetylmuramic acid-linked peptides.</text>
</comment>
<evidence type="ECO:0000313" key="12">
    <source>
        <dbReference type="EMBL" id="MEC5388246.1"/>
    </source>
</evidence>
<evidence type="ECO:0000313" key="13">
    <source>
        <dbReference type="Proteomes" id="UP001331561"/>
    </source>
</evidence>
<dbReference type="InterPro" id="IPR017853">
    <property type="entry name" value="GH"/>
</dbReference>
<feature type="active site" description="Proton donor/acceptor" evidence="10">
    <location>
        <position position="192"/>
    </location>
</feature>
<sequence>MVSSAVSLPLGPVMCDVAGLVMTDAERETLRHPLVGGVILFARNYESPEQLSALCADIHALRNPALIIAVDHEGGRVQRFRSGFTRLPAMRKLGELWAGQGDAPNTAAKAAAQDVGFVLAAELLAHGVDLSFTPVLDLDFGQSAVVGDRSFHRDPAIAAELAHGLMLGLREAGMGAVGKHFPGHGFAEADSHVAIPVDPRGFDAIWADDIAPYRHDLKKILSGVMPAHVIYENVDPNPAGFSRFWLQEILRGRLGYDGVIFSDDLTMEGATVVGDIVARATAAHGAGCDMVLVCNRPDLTNDLLSRWQPEVSARSAERILALTPGGRPGPEALSVDTRFQQAWHTVTQLA</sequence>
<dbReference type="EC" id="3.2.1.52" evidence="10"/>
<evidence type="ECO:0000256" key="9">
    <source>
        <dbReference type="ARBA" id="ARBA00023316"/>
    </source>
</evidence>
<feature type="binding site" evidence="10">
    <location>
        <position position="79"/>
    </location>
    <ligand>
        <name>substrate</name>
    </ligand>
</feature>
<feature type="site" description="Important for catalytic activity" evidence="10">
    <location>
        <position position="190"/>
    </location>
</feature>
<keyword evidence="3 10" id="KW-0132">Cell division</keyword>
<gene>
    <name evidence="10 12" type="primary">nagZ</name>
    <name evidence="12" type="ORF">VVD49_21115</name>
</gene>
<keyword evidence="2 10" id="KW-0963">Cytoplasm</keyword>
<dbReference type="PANTHER" id="PTHR30480">
    <property type="entry name" value="BETA-HEXOSAMINIDASE-RELATED"/>
    <property type="match status" value="1"/>
</dbReference>
<dbReference type="NCBIfam" id="NF003740">
    <property type="entry name" value="PRK05337.1"/>
    <property type="match status" value="1"/>
</dbReference>
<evidence type="ECO:0000259" key="11">
    <source>
        <dbReference type="Pfam" id="PF00933"/>
    </source>
</evidence>
<dbReference type="PANTHER" id="PTHR30480:SF13">
    <property type="entry name" value="BETA-HEXOSAMINIDASE"/>
    <property type="match status" value="1"/>
</dbReference>
<name>A0ABU6K974_9RHOO</name>
<dbReference type="SUPFAM" id="SSF51445">
    <property type="entry name" value="(Trans)glycosidases"/>
    <property type="match status" value="1"/>
</dbReference>
<evidence type="ECO:0000256" key="4">
    <source>
        <dbReference type="ARBA" id="ARBA00022801"/>
    </source>
</evidence>
<feature type="domain" description="Glycoside hydrolase family 3 N-terminal" evidence="11">
    <location>
        <begin position="22"/>
        <end position="297"/>
    </location>
</feature>
<accession>A0ABU6K974</accession>
<dbReference type="InterPro" id="IPR001764">
    <property type="entry name" value="Glyco_hydro_3_N"/>
</dbReference>
<feature type="active site" description="Nucleophile" evidence="10">
    <location>
        <position position="263"/>
    </location>
</feature>
<dbReference type="InterPro" id="IPR050226">
    <property type="entry name" value="NagZ_Beta-hexosaminidase"/>
</dbReference>
<comment type="similarity">
    <text evidence="10">Belongs to the glycosyl hydrolase 3 family. NagZ subfamily.</text>
</comment>
<comment type="caution">
    <text evidence="12">The sequence shown here is derived from an EMBL/GenBank/DDBJ whole genome shotgun (WGS) entry which is preliminary data.</text>
</comment>
<proteinExistence type="inferred from homology"/>
<dbReference type="InterPro" id="IPR022956">
    <property type="entry name" value="Beta_hexosaminidase_bac"/>
</dbReference>
<comment type="subcellular location">
    <subcellularLocation>
        <location evidence="10">Cytoplasm</location>
    </subcellularLocation>
</comment>
<keyword evidence="6 10" id="KW-0573">Peptidoglycan synthesis</keyword>
<reference evidence="12 13" key="1">
    <citation type="submission" date="2024-01" db="EMBL/GenBank/DDBJ databases">
        <title>Uliginosibacterium soil sp. nov.</title>
        <authorList>
            <person name="Lv Y."/>
        </authorList>
    </citation>
    <scope>NUCLEOTIDE SEQUENCE [LARGE SCALE GENOMIC DNA]</scope>
    <source>
        <strain evidence="12 13">H3</strain>
    </source>
</reference>
<dbReference type="Proteomes" id="UP001331561">
    <property type="component" value="Unassembled WGS sequence"/>
</dbReference>
<evidence type="ECO:0000256" key="6">
    <source>
        <dbReference type="ARBA" id="ARBA00022984"/>
    </source>
</evidence>
<evidence type="ECO:0000256" key="10">
    <source>
        <dbReference type="HAMAP-Rule" id="MF_00364"/>
    </source>
</evidence>
<dbReference type="Pfam" id="PF00933">
    <property type="entry name" value="Glyco_hydro_3"/>
    <property type="match status" value="1"/>
</dbReference>
<evidence type="ECO:0000256" key="7">
    <source>
        <dbReference type="ARBA" id="ARBA00023295"/>
    </source>
</evidence>
<evidence type="ECO:0000256" key="5">
    <source>
        <dbReference type="ARBA" id="ARBA00022960"/>
    </source>
</evidence>
<organism evidence="12 13">
    <name type="scientific">Uliginosibacterium silvisoli</name>
    <dbReference type="NCBI Taxonomy" id="3114758"/>
    <lineage>
        <taxon>Bacteria</taxon>
        <taxon>Pseudomonadati</taxon>
        <taxon>Pseudomonadota</taxon>
        <taxon>Betaproteobacteria</taxon>
        <taxon>Rhodocyclales</taxon>
        <taxon>Zoogloeaceae</taxon>
        <taxon>Uliginosibacterium</taxon>
    </lineage>
</organism>
<keyword evidence="13" id="KW-1185">Reference proteome</keyword>
<keyword evidence="4 10" id="KW-0378">Hydrolase</keyword>
<dbReference type="HAMAP" id="MF_00364">
    <property type="entry name" value="NagZ"/>
    <property type="match status" value="1"/>
</dbReference>
<feature type="binding site" evidence="10">
    <location>
        <position position="71"/>
    </location>
    <ligand>
        <name>substrate</name>
    </ligand>
</feature>
<dbReference type="InterPro" id="IPR019800">
    <property type="entry name" value="Glyco_hydro_3_AS"/>
</dbReference>
<dbReference type="InterPro" id="IPR036962">
    <property type="entry name" value="Glyco_hydro_3_N_sf"/>
</dbReference>
<feature type="binding site" evidence="10">
    <location>
        <begin position="179"/>
        <end position="180"/>
    </location>
    <ligand>
        <name>substrate</name>
    </ligand>
</feature>
<evidence type="ECO:0000256" key="3">
    <source>
        <dbReference type="ARBA" id="ARBA00022618"/>
    </source>
</evidence>
<protein>
    <recommendedName>
        <fullName evidence="10">Beta-hexosaminidase</fullName>
        <ecNumber evidence="10">3.2.1.52</ecNumber>
    </recommendedName>
    <alternativeName>
        <fullName evidence="10">Beta-N-acetylhexosaminidase</fullName>
    </alternativeName>
    <alternativeName>
        <fullName evidence="10">N-acetyl-beta-glucosaminidase</fullName>
    </alternativeName>
</protein>
<keyword evidence="5 10" id="KW-0133">Cell shape</keyword>
<evidence type="ECO:0000256" key="1">
    <source>
        <dbReference type="ARBA" id="ARBA00001231"/>
    </source>
</evidence>
<comment type="pathway">
    <text evidence="10">Cell wall biogenesis; peptidoglycan recycling.</text>
</comment>
<feature type="binding site" evidence="10">
    <location>
        <position position="149"/>
    </location>
    <ligand>
        <name>substrate</name>
    </ligand>
</feature>
<keyword evidence="9 10" id="KW-0961">Cell wall biogenesis/degradation</keyword>